<organism evidence="1 2">
    <name type="scientific">Xenorhabdus cabanillasii JM26</name>
    <dbReference type="NCBI Taxonomy" id="1427517"/>
    <lineage>
        <taxon>Bacteria</taxon>
        <taxon>Pseudomonadati</taxon>
        <taxon>Pseudomonadota</taxon>
        <taxon>Gammaproteobacteria</taxon>
        <taxon>Enterobacterales</taxon>
        <taxon>Morganellaceae</taxon>
        <taxon>Xenorhabdus</taxon>
    </lineage>
</organism>
<name>W1J482_9GAMM</name>
<protein>
    <submittedName>
        <fullName evidence="1">Uncharacterized protein</fullName>
    </submittedName>
</protein>
<sequence length="65" mass="6947">MVVGEGFEPSKSVTADLQSAPFGRSGTPPFQIVIGAGTKNRTRDLLITSQLLYHLSYAGIKCCAF</sequence>
<dbReference type="AntiFam" id="ANF00020">
    <property type="entry name" value="tRNA translation"/>
</dbReference>
<dbReference type="EMBL" id="CBXE010000117">
    <property type="protein sequence ID" value="CDL84661.1"/>
    <property type="molecule type" value="Genomic_DNA"/>
</dbReference>
<dbReference type="AntiFam" id="ANF00012">
    <property type="entry name" value="tRNA translation"/>
</dbReference>
<comment type="caution">
    <text evidence="1">The sequence shown here is derived from an EMBL/GenBank/DDBJ whole genome shotgun (WGS) entry which is preliminary data.</text>
</comment>
<accession>W1J482</accession>
<reference evidence="1 2" key="1">
    <citation type="submission" date="2013-11" db="EMBL/GenBank/DDBJ databases">
        <title>Draft genome sequence and annotation of the entomopathogenic bacterium, Xenorhabdus cabanillasi strain JM26.</title>
        <authorList>
            <person name="Gualtieri M."/>
            <person name="Ogier J.C."/>
            <person name="Pages S."/>
            <person name="Givaudan A."/>
            <person name="Gaudriault S."/>
        </authorList>
    </citation>
    <scope>NUCLEOTIDE SEQUENCE [LARGE SCALE GENOMIC DNA]</scope>
    <source>
        <strain evidence="1 2">JM26</strain>
    </source>
</reference>
<dbReference type="AlphaFoldDB" id="W1J482"/>
<dbReference type="Proteomes" id="UP000019197">
    <property type="component" value="Unassembled WGS sequence"/>
</dbReference>
<gene>
    <name evidence="1" type="ORF">XCR1_2030004</name>
</gene>
<evidence type="ECO:0000313" key="2">
    <source>
        <dbReference type="Proteomes" id="UP000019197"/>
    </source>
</evidence>
<proteinExistence type="predicted"/>
<evidence type="ECO:0000313" key="1">
    <source>
        <dbReference type="EMBL" id="CDL84661.1"/>
    </source>
</evidence>